<dbReference type="PANTHER" id="PTHR33337">
    <property type="entry name" value="GFA DOMAIN-CONTAINING PROTEIN"/>
    <property type="match status" value="1"/>
</dbReference>
<dbReference type="STRING" id="151081.TW72_04365"/>
<dbReference type="InterPro" id="IPR011057">
    <property type="entry name" value="Mss4-like_sf"/>
</dbReference>
<evidence type="ECO:0000256" key="4">
    <source>
        <dbReference type="ARBA" id="ARBA00023239"/>
    </source>
</evidence>
<comment type="similarity">
    <text evidence="1">Belongs to the Gfa family.</text>
</comment>
<dbReference type="Pfam" id="PF04828">
    <property type="entry name" value="GFA"/>
    <property type="match status" value="1"/>
</dbReference>
<evidence type="ECO:0000259" key="5">
    <source>
        <dbReference type="PROSITE" id="PS51891"/>
    </source>
</evidence>
<dbReference type="SUPFAM" id="SSF51316">
    <property type="entry name" value="Mss4-like"/>
    <property type="match status" value="1"/>
</dbReference>
<sequence>MQGSCLCAQVRFEIKGEFSHFYLCHCSHCRKDSGSAHGANLFSNSATLTWLSGEPLVRHYQLPHSSHCKSFCSRCGSALPMYQQQGDILVVPAGSLDDDPNINVTAHIFYADKARWEKGFEDIQRFSGAPKLQQSEE</sequence>
<keyword evidence="2" id="KW-0479">Metal-binding</keyword>
<comment type="caution">
    <text evidence="6">The sequence shown here is derived from an EMBL/GenBank/DDBJ whole genome shotgun (WGS) entry which is preliminary data.</text>
</comment>
<dbReference type="InterPro" id="IPR006913">
    <property type="entry name" value="CENP-V/GFA"/>
</dbReference>
<dbReference type="EMBL" id="PNCG01000005">
    <property type="protein sequence ID" value="TMP87644.1"/>
    <property type="molecule type" value="Genomic_DNA"/>
</dbReference>
<evidence type="ECO:0000256" key="2">
    <source>
        <dbReference type="ARBA" id="ARBA00022723"/>
    </source>
</evidence>
<dbReference type="GO" id="GO:0016846">
    <property type="term" value="F:carbon-sulfur lyase activity"/>
    <property type="evidence" value="ECO:0007669"/>
    <property type="project" value="InterPro"/>
</dbReference>
<dbReference type="Proteomes" id="UP000305874">
    <property type="component" value="Unassembled WGS sequence"/>
</dbReference>
<evidence type="ECO:0000313" key="7">
    <source>
        <dbReference type="Proteomes" id="UP000305874"/>
    </source>
</evidence>
<feature type="domain" description="CENP-V/GFA" evidence="5">
    <location>
        <begin position="1"/>
        <end position="117"/>
    </location>
</feature>
<reference evidence="6 7" key="1">
    <citation type="submission" date="2017-12" db="EMBL/GenBank/DDBJ databases">
        <authorList>
            <person name="Paulsen S."/>
            <person name="Gram L.K."/>
        </authorList>
    </citation>
    <scope>NUCLEOTIDE SEQUENCE [LARGE SCALE GENOMIC DNA]</scope>
    <source>
        <strain evidence="6 7">S2897</strain>
    </source>
</reference>
<organism evidence="6 7">
    <name type="scientific">Pseudoalteromonas ruthenica</name>
    <dbReference type="NCBI Taxonomy" id="151081"/>
    <lineage>
        <taxon>Bacteria</taxon>
        <taxon>Pseudomonadati</taxon>
        <taxon>Pseudomonadota</taxon>
        <taxon>Gammaproteobacteria</taxon>
        <taxon>Alteromonadales</taxon>
        <taxon>Pseudoalteromonadaceae</taxon>
        <taxon>Pseudoalteromonas</taxon>
    </lineage>
</organism>
<dbReference type="AlphaFoldDB" id="A0A5S3Z5W5"/>
<dbReference type="GO" id="GO:0046872">
    <property type="term" value="F:metal ion binding"/>
    <property type="evidence" value="ECO:0007669"/>
    <property type="project" value="UniProtKB-KW"/>
</dbReference>
<name>A0A5S3Z5W5_9GAMM</name>
<keyword evidence="3" id="KW-0862">Zinc</keyword>
<evidence type="ECO:0000256" key="3">
    <source>
        <dbReference type="ARBA" id="ARBA00022833"/>
    </source>
</evidence>
<reference evidence="7" key="2">
    <citation type="submission" date="2019-06" db="EMBL/GenBank/DDBJ databases">
        <title>Co-occurence of chitin degradation, pigmentation and bioactivity in marine Pseudoalteromonas.</title>
        <authorList>
            <person name="Sonnenschein E.C."/>
            <person name="Bech P.K."/>
        </authorList>
    </citation>
    <scope>NUCLEOTIDE SEQUENCE [LARGE SCALE GENOMIC DNA]</scope>
    <source>
        <strain evidence="7">S2897</strain>
    </source>
</reference>
<dbReference type="PROSITE" id="PS51891">
    <property type="entry name" value="CENP_V_GFA"/>
    <property type="match status" value="1"/>
</dbReference>
<proteinExistence type="inferred from homology"/>
<dbReference type="RefSeq" id="WP_138547811.1">
    <property type="nucleotide sequence ID" value="NZ_PNCG01000005.1"/>
</dbReference>
<evidence type="ECO:0000313" key="6">
    <source>
        <dbReference type="EMBL" id="TMP87644.1"/>
    </source>
</evidence>
<protein>
    <submittedName>
        <fullName evidence="6">Aldehyde-activating protein</fullName>
    </submittedName>
</protein>
<gene>
    <name evidence="6" type="ORF">CWC05_07240</name>
</gene>
<dbReference type="PANTHER" id="PTHR33337:SF40">
    <property type="entry name" value="CENP-V_GFA DOMAIN-CONTAINING PROTEIN-RELATED"/>
    <property type="match status" value="1"/>
</dbReference>
<evidence type="ECO:0000256" key="1">
    <source>
        <dbReference type="ARBA" id="ARBA00005495"/>
    </source>
</evidence>
<dbReference type="Gene3D" id="3.90.1590.10">
    <property type="entry name" value="glutathione-dependent formaldehyde- activating enzyme (gfa)"/>
    <property type="match status" value="1"/>
</dbReference>
<keyword evidence="4" id="KW-0456">Lyase</keyword>
<accession>A0A5S3Z5W5</accession>